<name>B8IA74_METNO</name>
<dbReference type="PANTHER" id="PTHR13847:SF289">
    <property type="entry name" value="GLYCINE OXIDASE"/>
    <property type="match status" value="1"/>
</dbReference>
<dbReference type="HOGENOM" id="CLU_007884_9_0_5"/>
<dbReference type="GO" id="GO:0005737">
    <property type="term" value="C:cytoplasm"/>
    <property type="evidence" value="ECO:0007669"/>
    <property type="project" value="TreeGrafter"/>
</dbReference>
<keyword evidence="4" id="KW-1185">Reference proteome</keyword>
<sequence length="423" mass="45155">MVSTANGRASRHGRSALVIGAGAVGLSAAVQLGRRGLQVTVLDEAQPGGGASHGNSGMLVADTAMPTSLPGMIRKVPRWLSDPLGPLTIRAAYLPKAMPWLWRYLKAGTRRQVFYASAALRELNRRTFSGWADLIGPAEMARLVRQDGQIYLWEGLKTAPPPGIEDEIRAMFGIQSEIIGPDQIRQFYPGIARTATHGLLIRGNGHTVDPGGLTRALAERFVAEGGELAHERVLKLWPRDGGGWSAMTNLTNHTADLVVVAAGAWSTRLLAPLGIAIPLETERGYHVMLPTPSIRLGMPILSKTGYFGMCSMAGGLRVSGTVEIAGLDAPPTLQRAENLLVQAKRLFPSLEHGEPIYWMGHRPSTPDSLPVIGPIGDRPGLYGCFGHGHAGMTGAPASGQLLAQLIADERPSFDPAPYSAARF</sequence>
<dbReference type="SUPFAM" id="SSF54373">
    <property type="entry name" value="FAD-linked reductases, C-terminal domain"/>
    <property type="match status" value="1"/>
</dbReference>
<gene>
    <name evidence="3" type="ordered locus">Mnod_4261</name>
</gene>
<protein>
    <submittedName>
        <fullName evidence="3">FAD dependent oxidoreductase</fullName>
    </submittedName>
</protein>
<dbReference type="RefSeq" id="WP_015930785.1">
    <property type="nucleotide sequence ID" value="NC_011894.1"/>
</dbReference>
<dbReference type="PANTHER" id="PTHR13847">
    <property type="entry name" value="SARCOSINE DEHYDROGENASE-RELATED"/>
    <property type="match status" value="1"/>
</dbReference>
<organism evidence="3 4">
    <name type="scientific">Methylobacterium nodulans (strain LMG 21967 / CNCM I-2342 / ORS 2060)</name>
    <dbReference type="NCBI Taxonomy" id="460265"/>
    <lineage>
        <taxon>Bacteria</taxon>
        <taxon>Pseudomonadati</taxon>
        <taxon>Pseudomonadota</taxon>
        <taxon>Alphaproteobacteria</taxon>
        <taxon>Hyphomicrobiales</taxon>
        <taxon>Methylobacteriaceae</taxon>
        <taxon>Methylobacterium</taxon>
    </lineage>
</organism>
<dbReference type="InterPro" id="IPR006076">
    <property type="entry name" value="FAD-dep_OxRdtase"/>
</dbReference>
<dbReference type="Gene3D" id="3.50.50.60">
    <property type="entry name" value="FAD/NAD(P)-binding domain"/>
    <property type="match status" value="2"/>
</dbReference>
<dbReference type="KEGG" id="mno:Mnod_4261"/>
<evidence type="ECO:0000313" key="4">
    <source>
        <dbReference type="Proteomes" id="UP000008207"/>
    </source>
</evidence>
<feature type="domain" description="FAD dependent oxidoreductase" evidence="2">
    <location>
        <begin position="17"/>
        <end position="405"/>
    </location>
</feature>
<keyword evidence="1" id="KW-0560">Oxidoreductase</keyword>
<reference evidence="3 4" key="1">
    <citation type="submission" date="2009-01" db="EMBL/GenBank/DDBJ databases">
        <title>Complete sequence of chromosome of Methylobacterium nodulans ORS 2060.</title>
        <authorList>
            <consortium name="US DOE Joint Genome Institute"/>
            <person name="Lucas S."/>
            <person name="Copeland A."/>
            <person name="Lapidus A."/>
            <person name="Glavina del Rio T."/>
            <person name="Dalin E."/>
            <person name="Tice H."/>
            <person name="Bruce D."/>
            <person name="Goodwin L."/>
            <person name="Pitluck S."/>
            <person name="Sims D."/>
            <person name="Brettin T."/>
            <person name="Detter J.C."/>
            <person name="Han C."/>
            <person name="Larimer F."/>
            <person name="Land M."/>
            <person name="Hauser L."/>
            <person name="Kyrpides N."/>
            <person name="Ivanova N."/>
            <person name="Marx C.J."/>
            <person name="Richardson P."/>
        </authorList>
    </citation>
    <scope>NUCLEOTIDE SEQUENCE [LARGE SCALE GENOMIC DNA]</scope>
    <source>
        <strain evidence="4">LMG 21967 / CNCM I-2342 / ORS 2060</strain>
    </source>
</reference>
<dbReference type="GO" id="GO:0016491">
    <property type="term" value="F:oxidoreductase activity"/>
    <property type="evidence" value="ECO:0007669"/>
    <property type="project" value="UniProtKB-KW"/>
</dbReference>
<dbReference type="InterPro" id="IPR036188">
    <property type="entry name" value="FAD/NAD-bd_sf"/>
</dbReference>
<accession>B8IA74</accession>
<dbReference type="SUPFAM" id="SSF51971">
    <property type="entry name" value="Nucleotide-binding domain"/>
    <property type="match status" value="1"/>
</dbReference>
<dbReference type="Proteomes" id="UP000008207">
    <property type="component" value="Chromosome"/>
</dbReference>
<proteinExistence type="predicted"/>
<dbReference type="STRING" id="460265.Mnod_4261"/>
<dbReference type="eggNOG" id="COG0665">
    <property type="taxonomic scope" value="Bacteria"/>
</dbReference>
<evidence type="ECO:0000259" key="2">
    <source>
        <dbReference type="Pfam" id="PF01266"/>
    </source>
</evidence>
<dbReference type="EMBL" id="CP001349">
    <property type="protein sequence ID" value="ACL59137.1"/>
    <property type="molecule type" value="Genomic_DNA"/>
</dbReference>
<dbReference type="Gene3D" id="3.30.9.10">
    <property type="entry name" value="D-Amino Acid Oxidase, subunit A, domain 2"/>
    <property type="match status" value="1"/>
</dbReference>
<evidence type="ECO:0000313" key="3">
    <source>
        <dbReference type="EMBL" id="ACL59137.1"/>
    </source>
</evidence>
<dbReference type="AlphaFoldDB" id="B8IA74"/>
<evidence type="ECO:0000256" key="1">
    <source>
        <dbReference type="ARBA" id="ARBA00023002"/>
    </source>
</evidence>
<dbReference type="Pfam" id="PF01266">
    <property type="entry name" value="DAO"/>
    <property type="match status" value="1"/>
</dbReference>